<proteinExistence type="predicted"/>
<dbReference type="Gene3D" id="3.30.565.10">
    <property type="entry name" value="Histidine kinase-like ATPase, C-terminal domain"/>
    <property type="match status" value="1"/>
</dbReference>
<dbReference type="EMBL" id="CADCTB010000191">
    <property type="protein sequence ID" value="CAA9268059.1"/>
    <property type="molecule type" value="Genomic_DNA"/>
</dbReference>
<evidence type="ECO:0000256" key="1">
    <source>
        <dbReference type="ARBA" id="ARBA00022527"/>
    </source>
</evidence>
<reference evidence="3" key="1">
    <citation type="submission" date="2020-02" db="EMBL/GenBank/DDBJ databases">
        <authorList>
            <person name="Meier V. D."/>
        </authorList>
    </citation>
    <scope>NUCLEOTIDE SEQUENCE</scope>
    <source>
        <strain evidence="3">AVDCRST_MAG10</strain>
    </source>
</reference>
<keyword evidence="1" id="KW-0723">Serine/threonine-protein kinase</keyword>
<keyword evidence="1" id="KW-0418">Kinase</keyword>
<dbReference type="InterPro" id="IPR050267">
    <property type="entry name" value="Anti-sigma-factor_SerPK"/>
</dbReference>
<accession>A0A6J4J3P7</accession>
<gene>
    <name evidence="3" type="ORF">AVDCRST_MAG10-3075</name>
</gene>
<feature type="domain" description="Histidine kinase/HSP90-like ATPase" evidence="2">
    <location>
        <begin position="12"/>
        <end position="119"/>
    </location>
</feature>
<sequence>MIHIIEVRTMLNAHPTSVGAARRFVRDVLMSRQVADGVVDTVELLTSEVVTNAIVHGRSGPHLAVEVGDCVIRVAVRDLSPALPVRQLSRPDDVSGRGVVIVEELASAWGVERERNGSKRVWFEVAC</sequence>
<organism evidence="3">
    <name type="scientific">uncultured Acidimicrobiales bacterium</name>
    <dbReference type="NCBI Taxonomy" id="310071"/>
    <lineage>
        <taxon>Bacteria</taxon>
        <taxon>Bacillati</taxon>
        <taxon>Actinomycetota</taxon>
        <taxon>Acidimicrobiia</taxon>
        <taxon>Acidimicrobiales</taxon>
        <taxon>environmental samples</taxon>
    </lineage>
</organism>
<dbReference type="PANTHER" id="PTHR35526:SF3">
    <property type="entry name" value="ANTI-SIGMA-F FACTOR RSBW"/>
    <property type="match status" value="1"/>
</dbReference>
<dbReference type="InterPro" id="IPR036890">
    <property type="entry name" value="HATPase_C_sf"/>
</dbReference>
<protein>
    <recommendedName>
        <fullName evidence="2">Histidine kinase/HSP90-like ATPase domain-containing protein</fullName>
    </recommendedName>
</protein>
<dbReference type="CDD" id="cd16936">
    <property type="entry name" value="HATPase_RsbW-like"/>
    <property type="match status" value="1"/>
</dbReference>
<dbReference type="SUPFAM" id="SSF55874">
    <property type="entry name" value="ATPase domain of HSP90 chaperone/DNA topoisomerase II/histidine kinase"/>
    <property type="match status" value="1"/>
</dbReference>
<dbReference type="InterPro" id="IPR003594">
    <property type="entry name" value="HATPase_dom"/>
</dbReference>
<dbReference type="GO" id="GO:0004674">
    <property type="term" value="F:protein serine/threonine kinase activity"/>
    <property type="evidence" value="ECO:0007669"/>
    <property type="project" value="UniProtKB-KW"/>
</dbReference>
<dbReference type="PANTHER" id="PTHR35526">
    <property type="entry name" value="ANTI-SIGMA-F FACTOR RSBW-RELATED"/>
    <property type="match status" value="1"/>
</dbReference>
<keyword evidence="1" id="KW-0808">Transferase</keyword>
<evidence type="ECO:0000313" key="3">
    <source>
        <dbReference type="EMBL" id="CAA9268059.1"/>
    </source>
</evidence>
<evidence type="ECO:0000259" key="2">
    <source>
        <dbReference type="Pfam" id="PF13581"/>
    </source>
</evidence>
<dbReference type="AlphaFoldDB" id="A0A6J4J3P7"/>
<dbReference type="Pfam" id="PF13581">
    <property type="entry name" value="HATPase_c_2"/>
    <property type="match status" value="1"/>
</dbReference>
<name>A0A6J4J3P7_9ACTN</name>